<sequence>MRVITLNKDQATEVSNLDSAFLAPLAETTPVTHKSYHELSDRPVVEADALAQLHANIEMLTDLSGRLSFLMREVRYLMKV</sequence>
<protein>
    <submittedName>
        <fullName evidence="1">Uncharacterized protein</fullName>
    </submittedName>
</protein>
<dbReference type="EMBL" id="CP093442">
    <property type="protein sequence ID" value="UOF02634.1"/>
    <property type="molecule type" value="Genomic_DNA"/>
</dbReference>
<gene>
    <name evidence="1" type="ORF">MNR06_06685</name>
</gene>
<evidence type="ECO:0000313" key="1">
    <source>
        <dbReference type="EMBL" id="UOF02634.1"/>
    </source>
</evidence>
<keyword evidence="2" id="KW-1185">Reference proteome</keyword>
<organism evidence="1 2">
    <name type="scientific">Bdellovibrio reynosensis</name>
    <dbReference type="NCBI Taxonomy" id="2835041"/>
    <lineage>
        <taxon>Bacteria</taxon>
        <taxon>Pseudomonadati</taxon>
        <taxon>Bdellovibrionota</taxon>
        <taxon>Bdellovibrionia</taxon>
        <taxon>Bdellovibrionales</taxon>
        <taxon>Pseudobdellovibrionaceae</taxon>
        <taxon>Bdellovibrio</taxon>
    </lineage>
</organism>
<proteinExistence type="predicted"/>
<name>A0ABY4CD41_9BACT</name>
<dbReference type="RefSeq" id="WP_243540361.1">
    <property type="nucleotide sequence ID" value="NZ_CP093442.1"/>
</dbReference>
<evidence type="ECO:0000313" key="2">
    <source>
        <dbReference type="Proteomes" id="UP000830116"/>
    </source>
</evidence>
<dbReference type="Proteomes" id="UP000830116">
    <property type="component" value="Chromosome"/>
</dbReference>
<reference evidence="1" key="1">
    <citation type="submission" date="2022-03" db="EMBL/GenBank/DDBJ databases">
        <title>Genome Identification and Characterization of new species Bdellovibrio reynosense LBG001 sp. nov. from a Mexico soil sample.</title>
        <authorList>
            <person name="Camilli A."/>
            <person name="Ajao Y."/>
            <person name="Guo X."/>
        </authorList>
    </citation>
    <scope>NUCLEOTIDE SEQUENCE</scope>
    <source>
        <strain evidence="1">LBG001</strain>
    </source>
</reference>
<accession>A0ABY4CD41</accession>